<dbReference type="Proteomes" id="UP000236447">
    <property type="component" value="Chromosome"/>
</dbReference>
<dbReference type="EMBL" id="CP010725">
    <property type="protein sequence ID" value="AUQ98323.1"/>
    <property type="molecule type" value="Genomic_DNA"/>
</dbReference>
<evidence type="ECO:0000313" key="2">
    <source>
        <dbReference type="EMBL" id="AUQ98323.1"/>
    </source>
</evidence>
<reference evidence="2 3" key="1">
    <citation type="journal article" date="2017" name="Front. Microbiol.">
        <title>Phaeobacter piscinae sp. nov., a species of the Roseobacter group and potential aquaculture probiont.</title>
        <authorList>
            <person name="Sonnenschein E.C."/>
            <person name="Phippen C.B.W."/>
            <person name="Nielsen K.F."/>
            <person name="Mateiu R.V."/>
            <person name="Melchiorsen J."/>
            <person name="Gram L."/>
            <person name="Overmann J."/>
            <person name="Freese H.M."/>
        </authorList>
    </citation>
    <scope>NUCLEOTIDE SEQUENCE [LARGE SCALE GENOMIC DNA]</scope>
    <source>
        <strain evidence="2 3">P88</strain>
    </source>
</reference>
<dbReference type="EMBL" id="CP010705">
    <property type="protein sequence ID" value="AUQ95242.1"/>
    <property type="molecule type" value="Genomic_DNA"/>
</dbReference>
<dbReference type="Proteomes" id="UP000236536">
    <property type="component" value="Chromosome"/>
</dbReference>
<keyword evidence="4" id="KW-1185">Reference proteome</keyword>
<evidence type="ECO:0000313" key="1">
    <source>
        <dbReference type="EMBL" id="AUQ95242.1"/>
    </source>
</evidence>
<protein>
    <submittedName>
        <fullName evidence="2">Uncharacterized protein</fullName>
    </submittedName>
</protein>
<sequence>MRFVSRFTSRLGIGVGRIIPTSAGRRILGIVGAGLVLVTLSTPASAFRAINRLEVVPAGTSQFEVIGRAGALKSDYWCAAGDYVRKSLGLSWQTKIYAVDGIGASATTGARSAVRFTLDPVAAGVTPFTGNWTGDILTPGYAFRANAAYGKCEDWIFPFRSRN</sequence>
<evidence type="ECO:0000313" key="3">
    <source>
        <dbReference type="Proteomes" id="UP000236447"/>
    </source>
</evidence>
<gene>
    <name evidence="1" type="ORF">PhaeoP66_02476</name>
    <name evidence="2" type="ORF">PhaeoP88_00933</name>
</gene>
<organism evidence="2 3">
    <name type="scientific">Phaeobacter inhibens</name>
    <dbReference type="NCBI Taxonomy" id="221822"/>
    <lineage>
        <taxon>Bacteria</taxon>
        <taxon>Pseudomonadati</taxon>
        <taxon>Pseudomonadota</taxon>
        <taxon>Alphaproteobacteria</taxon>
        <taxon>Rhodobacterales</taxon>
        <taxon>Roseobacteraceae</taxon>
        <taxon>Phaeobacter</taxon>
    </lineage>
</organism>
<accession>A0A2I7M092</accession>
<dbReference type="RefSeq" id="WP_102874615.1">
    <property type="nucleotide sequence ID" value="NZ_CP010599.1"/>
</dbReference>
<reference evidence="3 4" key="2">
    <citation type="journal article" date="2017" name="Genome Biol. Evol.">
        <title>Trajectories and Drivers of Genome Evolution in Surface-Associated Marine Phaeobacter.</title>
        <authorList>
            <person name="Freese H.M."/>
            <person name="Sikorski J."/>
            <person name="Bunk B."/>
            <person name="Scheuner C."/>
            <person name="Meier-Kolthoff J.P."/>
            <person name="Sproer C."/>
            <person name="Gram L."/>
            <person name="Overmann J."/>
        </authorList>
    </citation>
    <scope>NUCLEOTIDE SEQUENCE [LARGE SCALE GENOMIC DNA]</scope>
    <source>
        <strain evidence="1 4">P66</strain>
        <strain evidence="2 3">P88</strain>
    </source>
</reference>
<name>A0A2I7M092_9RHOB</name>
<reference evidence="1 4" key="3">
    <citation type="journal article" date="2017" name="Int. J. Syst. Evol. Microbiol.">
        <title>Adaptation of Surface-Associated Bacteria to the Open Ocean: A Genomically Distinct Subpopulation of Phaeobacter gallaeciensis Colonizes Pacific Mesozooplankton.</title>
        <authorList>
            <person name="Freese H.M."/>
            <person name="Methner A."/>
            <person name="Overmann J."/>
        </authorList>
    </citation>
    <scope>NUCLEOTIDE SEQUENCE [LARGE SCALE GENOMIC DNA]</scope>
    <source>
        <strain evidence="1 4">P66</strain>
    </source>
</reference>
<proteinExistence type="predicted"/>
<dbReference type="AlphaFoldDB" id="A0A2I7M092"/>
<evidence type="ECO:0000313" key="4">
    <source>
        <dbReference type="Proteomes" id="UP000236536"/>
    </source>
</evidence>